<reference evidence="2" key="1">
    <citation type="submission" date="2017-01" db="EMBL/GenBank/DDBJ databases">
        <authorList>
            <person name="Varghese N."/>
            <person name="Submissions S."/>
        </authorList>
    </citation>
    <scope>NUCLEOTIDE SEQUENCE [LARGE SCALE GENOMIC DNA]</scope>
    <source>
        <strain evidence="2">DSM 46698</strain>
    </source>
</reference>
<keyword evidence="2" id="KW-1185">Reference proteome</keyword>
<evidence type="ECO:0000313" key="1">
    <source>
        <dbReference type="EMBL" id="SIS91252.1"/>
    </source>
</evidence>
<accession>A0A1N7MYV0</accession>
<proteinExistence type="predicted"/>
<sequence>MANRTLTMNKIKQILRGHFDGHGSKQL</sequence>
<gene>
    <name evidence="1" type="ORF">SAMN05421761_1081</name>
</gene>
<name>A0A1N7MYV0_9BACT</name>
<evidence type="ECO:0000313" key="2">
    <source>
        <dbReference type="Proteomes" id="UP000186026"/>
    </source>
</evidence>
<dbReference type="AlphaFoldDB" id="A0A1N7MYV0"/>
<organism evidence="1 2">
    <name type="scientific">Belliella pelovolcani</name>
    <dbReference type="NCBI Taxonomy" id="529505"/>
    <lineage>
        <taxon>Bacteria</taxon>
        <taxon>Pseudomonadati</taxon>
        <taxon>Bacteroidota</taxon>
        <taxon>Cytophagia</taxon>
        <taxon>Cytophagales</taxon>
        <taxon>Cyclobacteriaceae</taxon>
        <taxon>Belliella</taxon>
    </lineage>
</organism>
<protein>
    <submittedName>
        <fullName evidence="1">Uncharacterized protein</fullName>
    </submittedName>
</protein>
<dbReference type="EMBL" id="FTOP01000008">
    <property type="protein sequence ID" value="SIS91252.1"/>
    <property type="molecule type" value="Genomic_DNA"/>
</dbReference>
<feature type="non-terminal residue" evidence="1">
    <location>
        <position position="27"/>
    </location>
</feature>
<dbReference type="Proteomes" id="UP000186026">
    <property type="component" value="Unassembled WGS sequence"/>
</dbReference>